<dbReference type="AlphaFoldDB" id="A0A8T6QYQ5"/>
<name>A0A8T6QYQ5_9CYAN</name>
<gene>
    <name evidence="1" type="ORF">QQ91_022750</name>
</gene>
<reference evidence="1" key="2">
    <citation type="journal article" date="2015" name="Genome Announc.">
        <title>Draft Genome Sequence of Filamentous Marine Cyanobacterium Lyngbya confervoides Strain BDU141951.</title>
        <authorList>
            <person name="Chandrababunaidu M.M."/>
            <person name="Sen D."/>
            <person name="Tripathy S."/>
        </authorList>
    </citation>
    <scope>NUCLEOTIDE SEQUENCE</scope>
    <source>
        <strain evidence="1">BDU141951</strain>
    </source>
</reference>
<dbReference type="EMBL" id="JTHE02000003">
    <property type="protein sequence ID" value="NEV69916.1"/>
    <property type="molecule type" value="Genomic_DNA"/>
</dbReference>
<organism evidence="1">
    <name type="scientific">Lyngbya confervoides BDU141951</name>
    <dbReference type="NCBI Taxonomy" id="1574623"/>
    <lineage>
        <taxon>Bacteria</taxon>
        <taxon>Bacillati</taxon>
        <taxon>Cyanobacteriota</taxon>
        <taxon>Cyanophyceae</taxon>
        <taxon>Oscillatoriophycideae</taxon>
        <taxon>Oscillatoriales</taxon>
        <taxon>Microcoleaceae</taxon>
        <taxon>Lyngbya</taxon>
    </lineage>
</organism>
<evidence type="ECO:0000313" key="1">
    <source>
        <dbReference type="EMBL" id="NEV69916.1"/>
    </source>
</evidence>
<proteinExistence type="predicted"/>
<protein>
    <submittedName>
        <fullName evidence="1">Uncharacterized protein</fullName>
    </submittedName>
</protein>
<reference evidence="1" key="1">
    <citation type="submission" date="2014-11" db="EMBL/GenBank/DDBJ databases">
        <authorList>
            <person name="Malar M.C."/>
            <person name="Sen D."/>
            <person name="Tripathy S."/>
        </authorList>
    </citation>
    <scope>NUCLEOTIDE SEQUENCE</scope>
    <source>
        <strain evidence="1">BDU141951</strain>
    </source>
</reference>
<sequence>MRSKTSKEKVEFEVWASAVKAQMLRALQKTRLKHASESLTENEAEELAS</sequence>
<comment type="caution">
    <text evidence="1">The sequence shown here is derived from an EMBL/GenBank/DDBJ whole genome shotgun (WGS) entry which is preliminary data.</text>
</comment>
<reference evidence="1" key="3">
    <citation type="submission" date="2020-02" db="EMBL/GenBank/DDBJ databases">
        <authorList>
            <person name="Sarangi A.N."/>
            <person name="Ghosh S."/>
            <person name="Mukherjee M."/>
            <person name="Tripathy S."/>
        </authorList>
    </citation>
    <scope>NUCLEOTIDE SEQUENCE</scope>
    <source>
        <strain evidence="1">BDU141951</strain>
    </source>
</reference>
<accession>A0A8T6QYQ5</accession>